<evidence type="ECO:0000256" key="1">
    <source>
        <dbReference type="SAM" id="Coils"/>
    </source>
</evidence>
<name>A0AAD7WHQ3_9TELE</name>
<keyword evidence="4" id="KW-1185">Reference proteome</keyword>
<feature type="region of interest" description="Disordered" evidence="2">
    <location>
        <begin position="119"/>
        <end position="211"/>
    </location>
</feature>
<feature type="compositionally biased region" description="Basic and acidic residues" evidence="2">
    <location>
        <begin position="152"/>
        <end position="185"/>
    </location>
</feature>
<proteinExistence type="predicted"/>
<feature type="region of interest" description="Disordered" evidence="2">
    <location>
        <begin position="283"/>
        <end position="302"/>
    </location>
</feature>
<gene>
    <name evidence="3" type="ORF">AAFF_G00439410</name>
</gene>
<organism evidence="3 4">
    <name type="scientific">Aldrovandia affinis</name>
    <dbReference type="NCBI Taxonomy" id="143900"/>
    <lineage>
        <taxon>Eukaryota</taxon>
        <taxon>Metazoa</taxon>
        <taxon>Chordata</taxon>
        <taxon>Craniata</taxon>
        <taxon>Vertebrata</taxon>
        <taxon>Euteleostomi</taxon>
        <taxon>Actinopterygii</taxon>
        <taxon>Neopterygii</taxon>
        <taxon>Teleostei</taxon>
        <taxon>Notacanthiformes</taxon>
        <taxon>Halosauridae</taxon>
        <taxon>Aldrovandia</taxon>
    </lineage>
</organism>
<dbReference type="EMBL" id="JAINUG010000098">
    <property type="protein sequence ID" value="KAJ8397392.1"/>
    <property type="molecule type" value="Genomic_DNA"/>
</dbReference>
<evidence type="ECO:0000313" key="3">
    <source>
        <dbReference type="EMBL" id="KAJ8397392.1"/>
    </source>
</evidence>
<reference evidence="3" key="1">
    <citation type="journal article" date="2023" name="Science">
        <title>Genome structures resolve the early diversification of teleost fishes.</title>
        <authorList>
            <person name="Parey E."/>
            <person name="Louis A."/>
            <person name="Montfort J."/>
            <person name="Bouchez O."/>
            <person name="Roques C."/>
            <person name="Iampietro C."/>
            <person name="Lluch J."/>
            <person name="Castinel A."/>
            <person name="Donnadieu C."/>
            <person name="Desvignes T."/>
            <person name="Floi Bucao C."/>
            <person name="Jouanno E."/>
            <person name="Wen M."/>
            <person name="Mejri S."/>
            <person name="Dirks R."/>
            <person name="Jansen H."/>
            <person name="Henkel C."/>
            <person name="Chen W.J."/>
            <person name="Zahm M."/>
            <person name="Cabau C."/>
            <person name="Klopp C."/>
            <person name="Thompson A.W."/>
            <person name="Robinson-Rechavi M."/>
            <person name="Braasch I."/>
            <person name="Lecointre G."/>
            <person name="Bobe J."/>
            <person name="Postlethwait J.H."/>
            <person name="Berthelot C."/>
            <person name="Roest Crollius H."/>
            <person name="Guiguen Y."/>
        </authorList>
    </citation>
    <scope>NUCLEOTIDE SEQUENCE</scope>
    <source>
        <strain evidence="3">NC1722</strain>
    </source>
</reference>
<comment type="caution">
    <text evidence="3">The sequence shown here is derived from an EMBL/GenBank/DDBJ whole genome shotgun (WGS) entry which is preliminary data.</text>
</comment>
<feature type="coiled-coil region" evidence="1">
    <location>
        <begin position="34"/>
        <end position="61"/>
    </location>
</feature>
<dbReference type="AlphaFoldDB" id="A0AAD7WHQ3"/>
<evidence type="ECO:0000313" key="4">
    <source>
        <dbReference type="Proteomes" id="UP001221898"/>
    </source>
</evidence>
<feature type="compositionally biased region" description="Polar residues" evidence="2">
    <location>
        <begin position="122"/>
        <end position="134"/>
    </location>
</feature>
<keyword evidence="1" id="KW-0175">Coiled coil</keyword>
<accession>A0AAD7WHQ3</accession>
<dbReference type="Proteomes" id="UP001221898">
    <property type="component" value="Unassembled WGS sequence"/>
</dbReference>
<protein>
    <submittedName>
        <fullName evidence="3">Uncharacterized protein</fullName>
    </submittedName>
</protein>
<sequence>MSNCVPFHTQLASIMEVLAKAAVAEICELVDDSYAVLHLEISRKQKENEALKKKLHMMEMRIARGAIQKTRAREGSVDSRSDCVQVYSELMLRGTSIEDNFPTVEGLFGKQSSLSLWRDGETTSVSEEPSSLQSVVREESSGIEGEGPESLLIKEERLEEDLKSSDSQRGLNTREERAVESDGGERAPILDTQTVDTPTAPEELIEQHRTRHKFLEDRRLDTVLKAEPEIKTVNPQDTAGRPNSLGNEYVLYERPGELDTFFTQKTIETVTGGPACSYTAKTNSESLSAHTEPRLSPTTAKDADKTLSSLGTLNGMDSLPFDVEAGMHSAWNKDVLSEACDMQYRGLGHTSKIWAQTLIVHEVSNSGGNISPEYQCGRSSSIYSHNREF</sequence>
<evidence type="ECO:0000256" key="2">
    <source>
        <dbReference type="SAM" id="MobiDB-lite"/>
    </source>
</evidence>